<dbReference type="Proteomes" id="UP000441354">
    <property type="component" value="Unassembled WGS sequence"/>
</dbReference>
<keyword evidence="1" id="KW-1133">Transmembrane helix</keyword>
<gene>
    <name evidence="2" type="ORF">F7732_21505</name>
</gene>
<dbReference type="PROSITE" id="PS51107">
    <property type="entry name" value="PTS_EIIC_TYPE_5"/>
    <property type="match status" value="1"/>
</dbReference>
<accession>A0A7V7RHV0</accession>
<dbReference type="RefSeq" id="WP_066442917.1">
    <property type="nucleotide sequence ID" value="NZ_WBOT01000013.1"/>
</dbReference>
<dbReference type="PANTHER" id="PTHR40399">
    <property type="entry name" value="PTS SYSTEM GLUCITOL/SORBITOL-SPECIFIC EIIC COMPONENT"/>
    <property type="match status" value="1"/>
</dbReference>
<comment type="caution">
    <text evidence="2">The sequence shown here is derived from an EMBL/GenBank/DDBJ whole genome shotgun (WGS) entry which is preliminary data.</text>
</comment>
<evidence type="ECO:0000313" key="2">
    <source>
        <dbReference type="EMBL" id="KAB2329285.1"/>
    </source>
</evidence>
<proteinExistence type="predicted"/>
<dbReference type="PANTHER" id="PTHR40399:SF1">
    <property type="entry name" value="PTS SYSTEM GLUCITOL_SORBITOL-SPECIFIC EIIC COMPONENT"/>
    <property type="match status" value="1"/>
</dbReference>
<keyword evidence="1" id="KW-0812">Transmembrane</keyword>
<reference evidence="2 3" key="1">
    <citation type="journal article" date="2014" name="Arch. Microbiol.">
        <title>Bacillus mesophilum sp. nov., strain IITR-54T, a novel 4-chlorobiphenyl dechlorinating bacterium.</title>
        <authorList>
            <person name="Manickam N."/>
            <person name="Singh N.K."/>
            <person name="Bajaj A."/>
            <person name="Kumar R.M."/>
            <person name="Kaur G."/>
            <person name="Kaur N."/>
            <person name="Bala M."/>
            <person name="Kumar A."/>
            <person name="Mayilraj S."/>
        </authorList>
    </citation>
    <scope>NUCLEOTIDE SEQUENCE [LARGE SCALE GENOMIC DNA]</scope>
    <source>
        <strain evidence="2 3">IITR-54</strain>
    </source>
</reference>
<sequence>MDFFINLADGFIGMFQEGAEVFMGFITGIIPLLIVLITVVNAFIKIVGEERIFGFMRAIAKFTIFRYTLIPLFSVFFLTNPMCYTFGKFLPEKQKPAFYDSAVSFVHPITGLFPHANAAELFIFLGIAQGFAQVGNQSELALWYLVVGLIVCLVRGIVTEKITEFQMKRQEAAKRGAAA</sequence>
<dbReference type="PIRSF" id="PIRSF038321">
    <property type="entry name" value="PTS_glc_srb_IIC"/>
    <property type="match status" value="1"/>
</dbReference>
<dbReference type="InterPro" id="IPR004699">
    <property type="entry name" value="PTS_IID_sorb"/>
</dbReference>
<dbReference type="Pfam" id="PF03608">
    <property type="entry name" value="EII-GUT"/>
    <property type="match status" value="1"/>
</dbReference>
<dbReference type="OrthoDB" id="9799765at2"/>
<protein>
    <submittedName>
        <fullName evidence="2">PTS sorbitol transporter subunit IIC</fullName>
    </submittedName>
</protein>
<dbReference type="EMBL" id="WBOT01000013">
    <property type="protein sequence ID" value="KAB2329285.1"/>
    <property type="molecule type" value="Genomic_DNA"/>
</dbReference>
<evidence type="ECO:0000313" key="3">
    <source>
        <dbReference type="Proteomes" id="UP000441354"/>
    </source>
</evidence>
<evidence type="ECO:0000256" key="1">
    <source>
        <dbReference type="SAM" id="Phobius"/>
    </source>
</evidence>
<feature type="transmembrane region" description="Helical" evidence="1">
    <location>
        <begin position="21"/>
        <end position="44"/>
    </location>
</feature>
<dbReference type="GO" id="GO:0016020">
    <property type="term" value="C:membrane"/>
    <property type="evidence" value="ECO:0007669"/>
    <property type="project" value="InterPro"/>
</dbReference>
<dbReference type="NCBIfam" id="TIGR00821">
    <property type="entry name" value="EII-GUT"/>
    <property type="match status" value="1"/>
</dbReference>
<name>A0A7V7RHV0_9BACI</name>
<dbReference type="AlphaFoldDB" id="A0A7V7RHV0"/>
<feature type="transmembrane region" description="Helical" evidence="1">
    <location>
        <begin position="141"/>
        <end position="158"/>
    </location>
</feature>
<organism evidence="2 3">
    <name type="scientific">Bacillus mesophilum</name>
    <dbReference type="NCBI Taxonomy" id="1071718"/>
    <lineage>
        <taxon>Bacteria</taxon>
        <taxon>Bacillati</taxon>
        <taxon>Bacillota</taxon>
        <taxon>Bacilli</taxon>
        <taxon>Bacillales</taxon>
        <taxon>Bacillaceae</taxon>
        <taxon>Bacillus</taxon>
    </lineage>
</organism>
<dbReference type="GO" id="GO:0009401">
    <property type="term" value="P:phosphoenolpyruvate-dependent sugar phosphotransferase system"/>
    <property type="evidence" value="ECO:0007669"/>
    <property type="project" value="InterPro"/>
</dbReference>
<feature type="transmembrane region" description="Helical" evidence="1">
    <location>
        <begin position="64"/>
        <end position="87"/>
    </location>
</feature>
<keyword evidence="3" id="KW-1185">Reference proteome</keyword>
<keyword evidence="1" id="KW-0472">Membrane</keyword>